<feature type="compositionally biased region" description="Low complexity" evidence="4">
    <location>
        <begin position="800"/>
        <end position="825"/>
    </location>
</feature>
<feature type="compositionally biased region" description="Low complexity" evidence="4">
    <location>
        <begin position="329"/>
        <end position="342"/>
    </location>
</feature>
<dbReference type="PROSITE" id="PS50072">
    <property type="entry name" value="CSA_PPIASE_2"/>
    <property type="match status" value="1"/>
</dbReference>
<feature type="compositionally biased region" description="Gly residues" evidence="4">
    <location>
        <begin position="230"/>
        <end position="247"/>
    </location>
</feature>
<organism evidence="6 7">
    <name type="scientific">Aphanomyces astaci</name>
    <name type="common">Crayfish plague agent</name>
    <dbReference type="NCBI Taxonomy" id="112090"/>
    <lineage>
        <taxon>Eukaryota</taxon>
        <taxon>Sar</taxon>
        <taxon>Stramenopiles</taxon>
        <taxon>Oomycota</taxon>
        <taxon>Saprolegniomycetes</taxon>
        <taxon>Saprolegniales</taxon>
        <taxon>Verrucalvaceae</taxon>
        <taxon>Aphanomyces</taxon>
    </lineage>
</organism>
<feature type="compositionally biased region" description="Polar residues" evidence="4">
    <location>
        <begin position="504"/>
        <end position="528"/>
    </location>
</feature>
<evidence type="ECO:0000256" key="3">
    <source>
        <dbReference type="ARBA" id="ARBA00023235"/>
    </source>
</evidence>
<dbReference type="PANTHER" id="PTHR11071">
    <property type="entry name" value="PEPTIDYL-PROLYL CIS-TRANS ISOMERASE"/>
    <property type="match status" value="1"/>
</dbReference>
<evidence type="ECO:0000256" key="1">
    <source>
        <dbReference type="ARBA" id="ARBA00013194"/>
    </source>
</evidence>
<feature type="compositionally biased region" description="Basic and acidic residues" evidence="4">
    <location>
        <begin position="278"/>
        <end position="292"/>
    </location>
</feature>
<dbReference type="InterPro" id="IPR002130">
    <property type="entry name" value="Cyclophilin-type_PPIase_dom"/>
</dbReference>
<name>A0A397BZ88_APHAT</name>
<feature type="compositionally biased region" description="Polar residues" evidence="4">
    <location>
        <begin position="627"/>
        <end position="642"/>
    </location>
</feature>
<feature type="compositionally biased region" description="Pro residues" evidence="4">
    <location>
        <begin position="790"/>
        <end position="799"/>
    </location>
</feature>
<proteinExistence type="predicted"/>
<comment type="caution">
    <text evidence="6">The sequence shown here is derived from an EMBL/GenBank/DDBJ whole genome shotgun (WGS) entry which is preliminary data.</text>
</comment>
<feature type="compositionally biased region" description="Low complexity" evidence="4">
    <location>
        <begin position="686"/>
        <end position="706"/>
    </location>
</feature>
<dbReference type="AlphaFoldDB" id="A0A397BZ88"/>
<dbReference type="InterPro" id="IPR020892">
    <property type="entry name" value="Cyclophilin-type_PPIase_CS"/>
</dbReference>
<sequence length="978" mass="104115">MDPLLAEALRKGNVVVFFDIALGGAPLGRLRMELFKNDCPKTVENFRQFCTGEYRKSELPVGYKGSTFHRIIQDFMVQGGDFLKGDGTGRMSIYGDKFADENFRHKHTEAGLLSMVRTTAVDHVHKLTIDGRQIAARGQTVARIRETCPPGTSDDRIALILQQTKGDAQKVQLAVSELWENHGVVQDEWATVSKKQPKKKPEEKSTSWTTTQPKNNHHGGGGDNAVQTGTAGGGRGRGNARGGGGRAQGSVTGGRDLSRGGRGGRGGGRGQSAAPDNSQRHEQQVDTEHAADNDDELVAPTPSHDKPQPKQKQQQHHQTTHKHVDSNSAPVAPAPVLVGAWAKKPNILNQAKPVTSPKKATSHTSHVAKPQSPKKQATTPKWDVSKDTKLEDTAPPASTPSTTAWPATVASSSDSKQKWPRSPKQNEDNDHPPAEPTQRVEPADTIASWGASLESSKAPPPSTASTVAAADWDAAPPAWTRTSPILTPSLQYPPSSPSGAVFSPKTQSPKQAKTGSSSPTNEARQNKFSMGRWGDVAAPELSLQFGSFSMDIDTTASSASTWANPPPATAGWSPKKAHEQPTPVKSPRASSAPPPGLTDSPKASPRKFQNPTPNAPSPAALPKPNERQQGPASSRATTTTHQTAPYPAATTSATAKPAATAAFSSPLYQSHPSTYNQYSVGISGRSSQPPSATTPTTQQQPTTPSSGNHVQGAIGKQHGNHRNNGQTNNPIAGGSTGGMNQGNSNTQGTVPPTNPQQAAQPSPNANQGGGHQNPPHLAPYQQLPHAYHPQYPPPPPPGMAMPYNPYNYNPQYYPHQPGYPHGYYQNPQLAHPNEYGQGFGDLGYGQQLHPQHHHLQQGGGAKPQAGAPLNNGRPIDPSYAAGPAQGVAREHTASPPVPGGHPGAYGQQQQPHYGNWAGSYNQPPPQQQPSLAAWGGHQQQPPPHQQQQGYPQHQQQPSYRPYNNGGNNEPGNQTSWSS</sequence>
<feature type="domain" description="PPIase cyclophilin-type" evidence="5">
    <location>
        <begin position="17"/>
        <end position="200"/>
    </location>
</feature>
<feature type="compositionally biased region" description="Polar residues" evidence="4">
    <location>
        <begin position="741"/>
        <end position="750"/>
    </location>
</feature>
<feature type="compositionally biased region" description="Basic and acidic residues" evidence="4">
    <location>
        <begin position="383"/>
        <end position="392"/>
    </location>
</feature>
<dbReference type="SUPFAM" id="SSF50891">
    <property type="entry name" value="Cyclophilin-like"/>
    <property type="match status" value="1"/>
</dbReference>
<feature type="compositionally biased region" description="Basic and acidic residues" evidence="4">
    <location>
        <begin position="424"/>
        <end position="433"/>
    </location>
</feature>
<dbReference type="Proteomes" id="UP000266239">
    <property type="component" value="Unassembled WGS sequence"/>
</dbReference>
<feature type="region of interest" description="Disordered" evidence="4">
    <location>
        <begin position="189"/>
        <end position="532"/>
    </location>
</feature>
<protein>
    <recommendedName>
        <fullName evidence="1">peptidylprolyl isomerase</fullName>
        <ecNumber evidence="1">5.2.1.8</ecNumber>
    </recommendedName>
</protein>
<reference evidence="6 7" key="1">
    <citation type="submission" date="2018-08" db="EMBL/GenBank/DDBJ databases">
        <title>Aphanomyces genome sequencing and annotation.</title>
        <authorList>
            <person name="Minardi D."/>
            <person name="Oidtmann B."/>
            <person name="Van Der Giezen M."/>
            <person name="Studholme D.J."/>
        </authorList>
    </citation>
    <scope>NUCLEOTIDE SEQUENCE [LARGE SCALE GENOMIC DNA]</scope>
    <source>
        <strain evidence="6 7">Yx</strain>
    </source>
</reference>
<feature type="compositionally biased region" description="Low complexity" evidence="4">
    <location>
        <begin position="779"/>
        <end position="789"/>
    </location>
</feature>
<evidence type="ECO:0000256" key="4">
    <source>
        <dbReference type="SAM" id="MobiDB-lite"/>
    </source>
</evidence>
<evidence type="ECO:0000313" key="6">
    <source>
        <dbReference type="EMBL" id="RHY24777.1"/>
    </source>
</evidence>
<feature type="compositionally biased region" description="Low complexity" evidence="4">
    <location>
        <begin position="463"/>
        <end position="479"/>
    </location>
</feature>
<dbReference type="InterPro" id="IPR029000">
    <property type="entry name" value="Cyclophilin-like_dom_sf"/>
</dbReference>
<accession>A0A397BZ88</accession>
<dbReference type="VEuPathDB" id="FungiDB:H257_02832"/>
<gene>
    <name evidence="6" type="ORF">DYB25_008641</name>
</gene>
<dbReference type="GO" id="GO:0006457">
    <property type="term" value="P:protein folding"/>
    <property type="evidence" value="ECO:0007669"/>
    <property type="project" value="InterPro"/>
</dbReference>
<evidence type="ECO:0000313" key="7">
    <source>
        <dbReference type="Proteomes" id="UP000266239"/>
    </source>
</evidence>
<dbReference type="VEuPathDB" id="FungiDB:H257_02833"/>
<dbReference type="Pfam" id="PF00160">
    <property type="entry name" value="Pro_isomerase"/>
    <property type="match status" value="1"/>
</dbReference>
<dbReference type="Gene3D" id="2.40.100.10">
    <property type="entry name" value="Cyclophilin-like"/>
    <property type="match status" value="1"/>
</dbReference>
<feature type="compositionally biased region" description="Low complexity" evidence="4">
    <location>
        <begin position="393"/>
        <end position="413"/>
    </location>
</feature>
<evidence type="ECO:0000256" key="2">
    <source>
        <dbReference type="ARBA" id="ARBA00023110"/>
    </source>
</evidence>
<feature type="compositionally biased region" description="Low complexity" evidence="4">
    <location>
        <begin position="755"/>
        <end position="766"/>
    </location>
</feature>
<feature type="compositionally biased region" description="Low complexity" evidence="4">
    <location>
        <begin position="935"/>
        <end position="972"/>
    </location>
</feature>
<dbReference type="GO" id="GO:0003755">
    <property type="term" value="F:peptidyl-prolyl cis-trans isomerase activity"/>
    <property type="evidence" value="ECO:0007669"/>
    <property type="project" value="UniProtKB-KW"/>
</dbReference>
<feature type="compositionally biased region" description="Polar residues" evidence="4">
    <location>
        <begin position="480"/>
        <end position="493"/>
    </location>
</feature>
<evidence type="ECO:0000259" key="5">
    <source>
        <dbReference type="PROSITE" id="PS50072"/>
    </source>
</evidence>
<dbReference type="EMBL" id="QUTA01003142">
    <property type="protein sequence ID" value="RHY24777.1"/>
    <property type="molecule type" value="Genomic_DNA"/>
</dbReference>
<dbReference type="GO" id="GO:0005737">
    <property type="term" value="C:cytoplasm"/>
    <property type="evidence" value="ECO:0007669"/>
    <property type="project" value="TreeGrafter"/>
</dbReference>
<dbReference type="PROSITE" id="PS00170">
    <property type="entry name" value="CSA_PPIASE_1"/>
    <property type="match status" value="1"/>
</dbReference>
<feature type="compositionally biased region" description="Polar residues" evidence="4">
    <location>
        <begin position="347"/>
        <end position="365"/>
    </location>
</feature>
<feature type="region of interest" description="Disordered" evidence="4">
    <location>
        <begin position="556"/>
        <end position="978"/>
    </location>
</feature>
<dbReference type="PANTHER" id="PTHR11071:SF561">
    <property type="entry name" value="PEPTIDYL-PROLYL CIS-TRANS ISOMERASE D-RELATED"/>
    <property type="match status" value="1"/>
</dbReference>
<feature type="compositionally biased region" description="Polar residues" evidence="4">
    <location>
        <begin position="667"/>
        <end position="680"/>
    </location>
</feature>
<keyword evidence="3" id="KW-0413">Isomerase</keyword>
<dbReference type="PRINTS" id="PR00153">
    <property type="entry name" value="CSAPPISMRASE"/>
</dbReference>
<dbReference type="GO" id="GO:0016018">
    <property type="term" value="F:cyclosporin A binding"/>
    <property type="evidence" value="ECO:0007669"/>
    <property type="project" value="TreeGrafter"/>
</dbReference>
<dbReference type="EC" id="5.2.1.8" evidence="1"/>
<feature type="compositionally biased region" description="Low complexity" evidence="4">
    <location>
        <begin position="643"/>
        <end position="666"/>
    </location>
</feature>
<keyword evidence="2" id="KW-0697">Rotamase</keyword>
<feature type="compositionally biased region" description="Gly residues" evidence="4">
    <location>
        <begin position="260"/>
        <end position="270"/>
    </location>
</feature>